<evidence type="ECO:0000256" key="3">
    <source>
        <dbReference type="ARBA" id="ARBA00022827"/>
    </source>
</evidence>
<dbReference type="Gene3D" id="3.50.50.60">
    <property type="entry name" value="FAD/NAD(P)-binding domain"/>
    <property type="match status" value="2"/>
</dbReference>
<dbReference type="InterPro" id="IPR028348">
    <property type="entry name" value="FAD-binding_protein"/>
</dbReference>
<sequence length="525" mass="57836">MNKKEVEVVLSPEVAYNDEVLELELIKSAGVKPEDVKHIHRIKRSIDARGRQVLLRVRADIYLDTPPADIISPRYSYPDVSTKKKVIIVGAGPAGLFAALRCIELGLKPVVLERGKDVRSRRRDLAAINKEHIVNPDSNYCFGEGGAGTYSDGKLYTRSKKRGDLQRILEIFVQHGATRDILFDAHPHIGTNKLPRIITAIRESIEASGGEVLFDKRVTDFIVAQDVMKGVVTQDGQEFTGEAVILATGHSARDIFELLHHKGITIEAKPFAMGVRVEHQQRLIDSIQYKCEDRGCWLPASSYALVHQTVYDNKQRGIFSFCMCPGGFIVPSATAPGEVVVNGMSPSRRDSKFANSGIVVAIELEDMELDKYGPLAGLRMQEALERKACEMAGGTQKAPAQLLLDFTRQKTGGALLETSYQPGLTPVDMNKLFSPAMAYRLREGFKAFGNKMRGYLSNDAQIIGVESRTSSPVRIPRDRETLEHVQVKNLYPCAEGAGYAGGIVSAAMDGERCAEKIAAKVLRQV</sequence>
<comment type="cofactor">
    <cofactor evidence="1">
        <name>FAD</name>
        <dbReference type="ChEBI" id="CHEBI:57692"/>
    </cofactor>
</comment>
<feature type="domain" description="FAD-dependent oxidoreductase 2 FAD-binding" evidence="5">
    <location>
        <begin position="86"/>
        <end position="120"/>
    </location>
</feature>
<dbReference type="PRINTS" id="PR00411">
    <property type="entry name" value="PNDRDTASEI"/>
</dbReference>
<dbReference type="PANTHER" id="PTHR42842:SF3">
    <property type="entry name" value="FAD_NAD(P)-BINDING OXIDOREDUCTASE FAMILY PROTEIN"/>
    <property type="match status" value="1"/>
</dbReference>
<dbReference type="STRING" id="1077936.SAMN05421545_1778"/>
<dbReference type="PIRSF" id="PIRSF038984">
    <property type="entry name" value="FAD_binding_protein"/>
    <property type="match status" value="1"/>
</dbReference>
<accession>A0A1N6WVL2</accession>
<dbReference type="PRINTS" id="PR00368">
    <property type="entry name" value="FADPNR"/>
</dbReference>
<feature type="domain" description="MnmG N-terminal" evidence="6">
    <location>
        <begin position="201"/>
        <end position="250"/>
    </location>
</feature>
<dbReference type="Proteomes" id="UP000185924">
    <property type="component" value="Unassembled WGS sequence"/>
</dbReference>
<proteinExistence type="predicted"/>
<evidence type="ECO:0000256" key="1">
    <source>
        <dbReference type="ARBA" id="ARBA00001974"/>
    </source>
</evidence>
<dbReference type="OrthoDB" id="9772594at2"/>
<evidence type="ECO:0000313" key="9">
    <source>
        <dbReference type="Proteomes" id="UP000185924"/>
    </source>
</evidence>
<name>A0A1N6WVL2_9BACT</name>
<dbReference type="Pfam" id="PF01134">
    <property type="entry name" value="GIDA"/>
    <property type="match status" value="1"/>
</dbReference>
<dbReference type="PANTHER" id="PTHR42842">
    <property type="entry name" value="FAD/NAD(P)-BINDING OXIDOREDUCTASE"/>
    <property type="match status" value="1"/>
</dbReference>
<feature type="domain" description="FAD-dependent protein C-terminal" evidence="7">
    <location>
        <begin position="270"/>
        <end position="469"/>
    </location>
</feature>
<gene>
    <name evidence="8" type="ORF">SAMN05421545_1778</name>
</gene>
<dbReference type="Pfam" id="PF21688">
    <property type="entry name" value="FAD-depend_C"/>
    <property type="match status" value="1"/>
</dbReference>
<dbReference type="AlphaFoldDB" id="A0A1N6WVL2"/>
<reference evidence="9" key="1">
    <citation type="submission" date="2017-01" db="EMBL/GenBank/DDBJ databases">
        <authorList>
            <person name="Varghese N."/>
            <person name="Submissions S."/>
        </authorList>
    </citation>
    <scope>NUCLEOTIDE SEQUENCE [LARGE SCALE GENOMIC DNA]</scope>
    <source>
        <strain evidence="9">DM9</strain>
    </source>
</reference>
<dbReference type="Pfam" id="PF00890">
    <property type="entry name" value="FAD_binding_2"/>
    <property type="match status" value="1"/>
</dbReference>
<dbReference type="InterPro" id="IPR040131">
    <property type="entry name" value="MnmG_N"/>
</dbReference>
<evidence type="ECO:0000313" key="8">
    <source>
        <dbReference type="EMBL" id="SIQ94041.1"/>
    </source>
</evidence>
<dbReference type="InterPro" id="IPR049516">
    <property type="entry name" value="FAD-depend_C"/>
</dbReference>
<dbReference type="InterPro" id="IPR036188">
    <property type="entry name" value="FAD/NAD-bd_sf"/>
</dbReference>
<evidence type="ECO:0000259" key="5">
    <source>
        <dbReference type="Pfam" id="PF00890"/>
    </source>
</evidence>
<evidence type="ECO:0000259" key="7">
    <source>
        <dbReference type="Pfam" id="PF21688"/>
    </source>
</evidence>
<evidence type="ECO:0000259" key="6">
    <source>
        <dbReference type="Pfam" id="PF01134"/>
    </source>
</evidence>
<dbReference type="GO" id="GO:0016491">
    <property type="term" value="F:oxidoreductase activity"/>
    <property type="evidence" value="ECO:0007669"/>
    <property type="project" value="UniProtKB-KW"/>
</dbReference>
<keyword evidence="4" id="KW-0560">Oxidoreductase</keyword>
<dbReference type="SUPFAM" id="SSF51905">
    <property type="entry name" value="FAD/NAD(P)-binding domain"/>
    <property type="match status" value="1"/>
</dbReference>
<evidence type="ECO:0000256" key="2">
    <source>
        <dbReference type="ARBA" id="ARBA00022630"/>
    </source>
</evidence>
<keyword evidence="3" id="KW-0274">FAD</keyword>
<keyword evidence="9" id="KW-1185">Reference proteome</keyword>
<protein>
    <submittedName>
        <fullName evidence="8">Uncharacterized protein</fullName>
    </submittedName>
</protein>
<dbReference type="EMBL" id="FTNM01000002">
    <property type="protein sequence ID" value="SIQ94041.1"/>
    <property type="molecule type" value="Genomic_DNA"/>
</dbReference>
<evidence type="ECO:0000256" key="4">
    <source>
        <dbReference type="ARBA" id="ARBA00023002"/>
    </source>
</evidence>
<organism evidence="8 9">
    <name type="scientific">Pontibacter lucknowensis</name>
    <dbReference type="NCBI Taxonomy" id="1077936"/>
    <lineage>
        <taxon>Bacteria</taxon>
        <taxon>Pseudomonadati</taxon>
        <taxon>Bacteroidota</taxon>
        <taxon>Cytophagia</taxon>
        <taxon>Cytophagales</taxon>
        <taxon>Hymenobacteraceae</taxon>
        <taxon>Pontibacter</taxon>
    </lineage>
</organism>
<keyword evidence="2" id="KW-0285">Flavoprotein</keyword>
<dbReference type="InterPro" id="IPR003953">
    <property type="entry name" value="FAD-dep_OxRdtase_2_FAD-bd"/>
</dbReference>
<dbReference type="RefSeq" id="WP_007652487.1">
    <property type="nucleotide sequence ID" value="NZ_FTNM01000002.1"/>
</dbReference>